<evidence type="ECO:0000313" key="2">
    <source>
        <dbReference type="Proteomes" id="UP000886829"/>
    </source>
</evidence>
<dbReference type="EMBL" id="DXEV01000174">
    <property type="protein sequence ID" value="HIX57565.1"/>
    <property type="molecule type" value="Genomic_DNA"/>
</dbReference>
<dbReference type="AlphaFoldDB" id="A0A9D2B1D9"/>
<sequence length="91" mass="10319">MWIEDDDKMREFYRQNEEAYWNGVLATAKAEGIAEGIAEGEAIGEARGIAKERKNLLEAARAMLNEGMDRLKVQHFTKLTDEEMASLLKSN</sequence>
<name>A0A9D2B1D9_9GAMM</name>
<reference evidence="1" key="2">
    <citation type="submission" date="2021-04" db="EMBL/GenBank/DDBJ databases">
        <authorList>
            <person name="Gilroy R."/>
        </authorList>
    </citation>
    <scope>NUCLEOTIDE SEQUENCE</scope>
    <source>
        <strain evidence="1">USASDec5-558</strain>
    </source>
</reference>
<dbReference type="Proteomes" id="UP000886829">
    <property type="component" value="Unassembled WGS sequence"/>
</dbReference>
<evidence type="ECO:0000313" key="1">
    <source>
        <dbReference type="EMBL" id="HIX57565.1"/>
    </source>
</evidence>
<comment type="caution">
    <text evidence="1">The sequence shown here is derived from an EMBL/GenBank/DDBJ whole genome shotgun (WGS) entry which is preliminary data.</text>
</comment>
<organism evidence="1 2">
    <name type="scientific">Candidatus Anaerobiospirillum pullistercoris</name>
    <dbReference type="NCBI Taxonomy" id="2838452"/>
    <lineage>
        <taxon>Bacteria</taxon>
        <taxon>Pseudomonadati</taxon>
        <taxon>Pseudomonadota</taxon>
        <taxon>Gammaproteobacteria</taxon>
        <taxon>Aeromonadales</taxon>
        <taxon>Succinivibrionaceae</taxon>
        <taxon>Anaerobiospirillum</taxon>
    </lineage>
</organism>
<accession>A0A9D2B1D9</accession>
<gene>
    <name evidence="1" type="ORF">H9850_08875</name>
</gene>
<reference evidence="1" key="1">
    <citation type="journal article" date="2021" name="PeerJ">
        <title>Extensive microbial diversity within the chicken gut microbiome revealed by metagenomics and culture.</title>
        <authorList>
            <person name="Gilroy R."/>
            <person name="Ravi A."/>
            <person name="Getino M."/>
            <person name="Pursley I."/>
            <person name="Horton D.L."/>
            <person name="Alikhan N.F."/>
            <person name="Baker D."/>
            <person name="Gharbi K."/>
            <person name="Hall N."/>
            <person name="Watson M."/>
            <person name="Adriaenssens E.M."/>
            <person name="Foster-Nyarko E."/>
            <person name="Jarju S."/>
            <person name="Secka A."/>
            <person name="Antonio M."/>
            <person name="Oren A."/>
            <person name="Chaudhuri R.R."/>
            <person name="La Ragione R."/>
            <person name="Hildebrand F."/>
            <person name="Pallen M.J."/>
        </authorList>
    </citation>
    <scope>NUCLEOTIDE SEQUENCE</scope>
    <source>
        <strain evidence="1">USASDec5-558</strain>
    </source>
</reference>
<proteinExistence type="predicted"/>
<protein>
    <submittedName>
        <fullName evidence="1">Uncharacterized protein</fullName>
    </submittedName>
</protein>